<evidence type="ECO:0000256" key="2">
    <source>
        <dbReference type="ARBA" id="ARBA00022801"/>
    </source>
</evidence>
<accession>A0A7X2T3X5</accession>
<dbReference type="RefSeq" id="WP_154459993.1">
    <property type="nucleotide sequence ID" value="NZ_JAQYTQ010000051.1"/>
</dbReference>
<dbReference type="GO" id="GO:0016787">
    <property type="term" value="F:hydrolase activity"/>
    <property type="evidence" value="ECO:0007669"/>
    <property type="project" value="UniProtKB-KW"/>
</dbReference>
<evidence type="ECO:0000313" key="4">
    <source>
        <dbReference type="EMBL" id="MSS01458.1"/>
    </source>
</evidence>
<comment type="caution">
    <text evidence="4">The sequence shown here is derived from an EMBL/GenBank/DDBJ whole genome shotgun (WGS) entry which is preliminary data.</text>
</comment>
<dbReference type="AlphaFoldDB" id="A0A7X2T3X5"/>
<gene>
    <name evidence="4" type="ORF">FYJ50_04985</name>
</gene>
<name>A0A7X2T3X5_9FIRM</name>
<dbReference type="SUPFAM" id="SSF55811">
    <property type="entry name" value="Nudix"/>
    <property type="match status" value="1"/>
</dbReference>
<dbReference type="CDD" id="cd03424">
    <property type="entry name" value="NUDIX_ADPRase_Nudt5_UGPPase_Nudt14"/>
    <property type="match status" value="1"/>
</dbReference>
<organism evidence="4 5">
    <name type="scientific">Floccifex porci</name>
    <dbReference type="NCBI Taxonomy" id="2606629"/>
    <lineage>
        <taxon>Bacteria</taxon>
        <taxon>Bacillati</taxon>
        <taxon>Bacillota</taxon>
        <taxon>Erysipelotrichia</taxon>
        <taxon>Erysipelotrichales</taxon>
        <taxon>Erysipelotrichaceae</taxon>
        <taxon>Floccifex</taxon>
    </lineage>
</organism>
<dbReference type="Pfam" id="PF00293">
    <property type="entry name" value="NUDIX"/>
    <property type="match status" value="1"/>
</dbReference>
<dbReference type="PANTHER" id="PTHR11839:SF18">
    <property type="entry name" value="NUDIX HYDROLASE DOMAIN-CONTAINING PROTEIN"/>
    <property type="match status" value="1"/>
</dbReference>
<dbReference type="PANTHER" id="PTHR11839">
    <property type="entry name" value="UDP/ADP-SUGAR PYROPHOSPHATASE"/>
    <property type="match status" value="1"/>
</dbReference>
<dbReference type="InterPro" id="IPR000086">
    <property type="entry name" value="NUDIX_hydrolase_dom"/>
</dbReference>
<dbReference type="GO" id="GO:0006753">
    <property type="term" value="P:nucleoside phosphate metabolic process"/>
    <property type="evidence" value="ECO:0007669"/>
    <property type="project" value="TreeGrafter"/>
</dbReference>
<reference evidence="4 5" key="1">
    <citation type="submission" date="2019-08" db="EMBL/GenBank/DDBJ databases">
        <title>In-depth cultivation of the pig gut microbiome towards novel bacterial diversity and tailored functional studies.</title>
        <authorList>
            <person name="Wylensek D."/>
            <person name="Hitch T.C.A."/>
            <person name="Clavel T."/>
        </authorList>
    </citation>
    <scope>NUCLEOTIDE SEQUENCE [LARGE SCALE GENOMIC DNA]</scope>
    <source>
        <strain evidence="4 5">LKV-178-WT-2G</strain>
    </source>
</reference>
<comment type="cofactor">
    <cofactor evidence="1">
        <name>Mg(2+)</name>
        <dbReference type="ChEBI" id="CHEBI:18420"/>
    </cofactor>
</comment>
<proteinExistence type="predicted"/>
<feature type="domain" description="Nudix hydrolase" evidence="3">
    <location>
        <begin position="56"/>
        <end position="194"/>
    </location>
</feature>
<protein>
    <submittedName>
        <fullName evidence="4">NUDIX hydrolase</fullName>
    </submittedName>
</protein>
<dbReference type="EMBL" id="VUMM01000007">
    <property type="protein sequence ID" value="MSS01458.1"/>
    <property type="molecule type" value="Genomic_DNA"/>
</dbReference>
<evidence type="ECO:0000259" key="3">
    <source>
        <dbReference type="PROSITE" id="PS51462"/>
    </source>
</evidence>
<dbReference type="InterPro" id="IPR015797">
    <property type="entry name" value="NUDIX_hydrolase-like_dom_sf"/>
</dbReference>
<evidence type="ECO:0000313" key="5">
    <source>
        <dbReference type="Proteomes" id="UP000470082"/>
    </source>
</evidence>
<keyword evidence="5" id="KW-1185">Reference proteome</keyword>
<dbReference type="Proteomes" id="UP000470082">
    <property type="component" value="Unassembled WGS sequence"/>
</dbReference>
<dbReference type="GO" id="GO:0019693">
    <property type="term" value="P:ribose phosphate metabolic process"/>
    <property type="evidence" value="ECO:0007669"/>
    <property type="project" value="TreeGrafter"/>
</dbReference>
<keyword evidence="2 4" id="KW-0378">Hydrolase</keyword>
<evidence type="ECO:0000256" key="1">
    <source>
        <dbReference type="ARBA" id="ARBA00001946"/>
    </source>
</evidence>
<dbReference type="Gene3D" id="3.90.79.10">
    <property type="entry name" value="Nucleoside Triphosphate Pyrophosphohydrolase"/>
    <property type="match status" value="1"/>
</dbReference>
<dbReference type="PROSITE" id="PS51462">
    <property type="entry name" value="NUDIX"/>
    <property type="match status" value="1"/>
</dbReference>
<sequence length="209" mass="24092">MKKLNIKENQIETVFQSKFMNVYDMHYKENSHYYNASRRIKENLVCLKNTEEFQNMRPDAVSCVLILNMEEPKLVLCHEFRYPTGQFLLGVPAGLMDEEDCDVIETAQREIKEECGIHVKREQISIINPLLFSTPGMSDESNALVCVKVDSIQNLNADGCEGSELFDGYSLLTIEDALRILKNGKDDNHIFYSVYTWAALMVFVSKMWL</sequence>